<dbReference type="Gene3D" id="3.40.140.120">
    <property type="match status" value="1"/>
</dbReference>
<evidence type="ECO:0000313" key="3">
    <source>
        <dbReference type="Proteomes" id="UP000075682"/>
    </source>
</evidence>
<evidence type="ECO:0000256" key="1">
    <source>
        <dbReference type="SAM" id="MobiDB-lite"/>
    </source>
</evidence>
<feature type="compositionally biased region" description="Basic and acidic residues" evidence="1">
    <location>
        <begin position="357"/>
        <end position="376"/>
    </location>
</feature>
<feature type="region of interest" description="Disordered" evidence="1">
    <location>
        <begin position="350"/>
        <end position="376"/>
    </location>
</feature>
<accession>A0AAW3R0C7</accession>
<dbReference type="AlphaFoldDB" id="A0AAW3R0C7"/>
<evidence type="ECO:0008006" key="4">
    <source>
        <dbReference type="Google" id="ProtNLM"/>
    </source>
</evidence>
<name>A0AAW3R0C7_9PROT</name>
<dbReference type="EMBL" id="LHZN01000042">
    <property type="protein sequence ID" value="KXV43716.1"/>
    <property type="molecule type" value="Genomic_DNA"/>
</dbReference>
<proteinExistence type="predicted"/>
<dbReference type="Gene3D" id="3.30.1120.70">
    <property type="match status" value="1"/>
</dbReference>
<gene>
    <name evidence="2" type="ORF">AD941_00310</name>
</gene>
<organism evidence="2 3">
    <name type="scientific">Gluconobacter albidus</name>
    <dbReference type="NCBI Taxonomy" id="318683"/>
    <lineage>
        <taxon>Bacteria</taxon>
        <taxon>Pseudomonadati</taxon>
        <taxon>Pseudomonadota</taxon>
        <taxon>Alphaproteobacteria</taxon>
        <taxon>Acetobacterales</taxon>
        <taxon>Acetobacteraceae</taxon>
        <taxon>Gluconobacter</taxon>
    </lineage>
</organism>
<dbReference type="Pfam" id="PF04860">
    <property type="entry name" value="Phage_portal"/>
    <property type="match status" value="1"/>
</dbReference>
<dbReference type="InterPro" id="IPR006944">
    <property type="entry name" value="Phage/GTA_portal"/>
</dbReference>
<comment type="caution">
    <text evidence="2">The sequence shown here is derived from an EMBL/GenBank/DDBJ whole genome shotgun (WGS) entry which is preliminary data.</text>
</comment>
<dbReference type="Gene3D" id="1.20.1270.210">
    <property type="match status" value="1"/>
</dbReference>
<sequence length="376" mass="42046">MEQMTETNGWVPVPLVSPIGNIVRYPNSRHTMKEIFRMCIDDLIMNGNAYIVIIRDDSGMPSEFIYVSYNSVSVYENEEGDLIYNATHKMFKNKTTSDSKETGFTRNIHFEDMIHLKKNVINGEITGRGLIYTASEVFGLALAAQETAARTFNNGAAMPGFIKTDEPVDDETATLIKSRFMESQGGVNRSGAPAVMSGTTFVKTGMSPAELQLENARNQQTIEIARMLRVPLYKLAVPSSSETATLEEQEISYIHNTLNFYTTLIEEEFNRKIFLRSDMEKYRFHFDFTSIAIPDFQKRISAWAMAHTNGFVTSGYVAARENFPIPSDDNGGNQYVVPVNQAVISGDDSVPLGLSNHDGDKTPVHDTPMKQAEEVQ</sequence>
<reference evidence="2 3" key="1">
    <citation type="submission" date="2015-06" db="EMBL/GenBank/DDBJ databases">
        <title>Improved classification and identification of acetic acid bacteria using matrix-assisted laser desorption/ionization time-of-flight mass spectrometry; Gluconobacter nephelii and Gluconobacter uchimurae are later heterotypic synonyms of Gluconobacter japonicus and Gluconobacter oxydans, respectively.</title>
        <authorList>
            <person name="Li L."/>
            <person name="Cleenwerck I."/>
            <person name="De Vuyst L."/>
            <person name="Vandamme P."/>
        </authorList>
    </citation>
    <scope>NUCLEOTIDE SEQUENCE [LARGE SCALE GENOMIC DNA]</scope>
    <source>
        <strain evidence="2 3">LMG 1356</strain>
    </source>
</reference>
<protein>
    <recommendedName>
        <fullName evidence="4">Phage portal protein</fullName>
    </recommendedName>
</protein>
<dbReference type="InterPro" id="IPR006427">
    <property type="entry name" value="Portal_HK97"/>
</dbReference>
<dbReference type="NCBIfam" id="TIGR01537">
    <property type="entry name" value="portal_HK97"/>
    <property type="match status" value="1"/>
</dbReference>
<evidence type="ECO:0000313" key="2">
    <source>
        <dbReference type="EMBL" id="KXV43716.1"/>
    </source>
</evidence>
<dbReference type="Proteomes" id="UP000075682">
    <property type="component" value="Unassembled WGS sequence"/>
</dbReference>